<dbReference type="GO" id="GO:0030244">
    <property type="term" value="P:cellulose biosynthetic process"/>
    <property type="evidence" value="ECO:0007669"/>
    <property type="project" value="InterPro"/>
</dbReference>
<dbReference type="Proteomes" id="UP000029264">
    <property type="component" value="Unassembled WGS sequence"/>
</dbReference>
<accession>A0A094JBI4</accession>
<reference evidence="1 2" key="1">
    <citation type="submission" date="2014-06" db="EMBL/GenBank/DDBJ databases">
        <title>Shewanella sp. YQH10.</title>
        <authorList>
            <person name="Liu Y."/>
            <person name="Zeng R."/>
        </authorList>
    </citation>
    <scope>NUCLEOTIDE SEQUENCE [LARGE SCALE GENOMIC DNA]</scope>
    <source>
        <strain evidence="1 2">YQH10</strain>
    </source>
</reference>
<dbReference type="InterPro" id="IPR022798">
    <property type="entry name" value="BcsD_bac"/>
</dbReference>
<dbReference type="InterPro" id="IPR038470">
    <property type="entry name" value="Cellsynth_D_sf"/>
</dbReference>
<protein>
    <recommendedName>
        <fullName evidence="3">Cellulose synthase</fullName>
    </recommendedName>
</protein>
<evidence type="ECO:0000313" key="1">
    <source>
        <dbReference type="EMBL" id="KFZ37280.1"/>
    </source>
</evidence>
<organism evidence="1 2">
    <name type="scientific">Shewanella mangrovi</name>
    <dbReference type="NCBI Taxonomy" id="1515746"/>
    <lineage>
        <taxon>Bacteria</taxon>
        <taxon>Pseudomonadati</taxon>
        <taxon>Pseudomonadota</taxon>
        <taxon>Gammaproteobacteria</taxon>
        <taxon>Alteromonadales</taxon>
        <taxon>Shewanellaceae</taxon>
        <taxon>Shewanella</taxon>
    </lineage>
</organism>
<sequence length="154" mass="17728">MNNGSQPMRYLEQQHCSKQWRLVIDSLSSVLATLEPAQKQLLMQRTGEEMARSLRLDVQPSLAALNKFLNDFWYELDWGYVDIGLKQDKLYLEHYHTPVPYGRCDSHAYVALSLLLEGFYSAVLEQQGGDATAKVMFMQSGNPMIFEYKNQEQA</sequence>
<dbReference type="OrthoDB" id="6078279at2"/>
<dbReference type="Gene3D" id="3.30.70.2590">
    <property type="match status" value="1"/>
</dbReference>
<name>A0A094JBI4_9GAMM</name>
<comment type="caution">
    <text evidence="1">The sequence shown here is derived from an EMBL/GenBank/DDBJ whole genome shotgun (WGS) entry which is preliminary data.</text>
</comment>
<gene>
    <name evidence="1" type="ORF">HR45_11440</name>
</gene>
<evidence type="ECO:0008006" key="3">
    <source>
        <dbReference type="Google" id="ProtNLM"/>
    </source>
</evidence>
<dbReference type="eggNOG" id="ENOG50330JF">
    <property type="taxonomic scope" value="Bacteria"/>
</dbReference>
<dbReference type="EMBL" id="JPEO01000007">
    <property type="protein sequence ID" value="KFZ37280.1"/>
    <property type="molecule type" value="Genomic_DNA"/>
</dbReference>
<dbReference type="STRING" id="1515746.HR45_11440"/>
<dbReference type="RefSeq" id="WP_037442969.1">
    <property type="nucleotide sequence ID" value="NZ_JPEO01000007.1"/>
</dbReference>
<evidence type="ECO:0000313" key="2">
    <source>
        <dbReference type="Proteomes" id="UP000029264"/>
    </source>
</evidence>
<keyword evidence="2" id="KW-1185">Reference proteome</keyword>
<dbReference type="Pfam" id="PF03500">
    <property type="entry name" value="Cellsynth_D"/>
    <property type="match status" value="1"/>
</dbReference>
<proteinExistence type="predicted"/>
<dbReference type="AlphaFoldDB" id="A0A094JBI4"/>